<dbReference type="InterPro" id="IPR043502">
    <property type="entry name" value="DNA/RNA_pol_sf"/>
</dbReference>
<keyword evidence="4" id="KW-1185">Reference proteome</keyword>
<reference evidence="3" key="2">
    <citation type="journal article" date="2024" name="Plant">
        <title>Genomic evolution and insights into agronomic trait innovations of Sesamum species.</title>
        <authorList>
            <person name="Miao H."/>
            <person name="Wang L."/>
            <person name="Qu L."/>
            <person name="Liu H."/>
            <person name="Sun Y."/>
            <person name="Le M."/>
            <person name="Wang Q."/>
            <person name="Wei S."/>
            <person name="Zheng Y."/>
            <person name="Lin W."/>
            <person name="Duan Y."/>
            <person name="Cao H."/>
            <person name="Xiong S."/>
            <person name="Wang X."/>
            <person name="Wei L."/>
            <person name="Li C."/>
            <person name="Ma Q."/>
            <person name="Ju M."/>
            <person name="Zhao R."/>
            <person name="Li G."/>
            <person name="Mu C."/>
            <person name="Tian Q."/>
            <person name="Mei H."/>
            <person name="Zhang T."/>
            <person name="Gao T."/>
            <person name="Zhang H."/>
        </authorList>
    </citation>
    <scope>NUCLEOTIDE SEQUENCE</scope>
    <source>
        <strain evidence="3">3651</strain>
    </source>
</reference>
<dbReference type="SUPFAM" id="SSF56672">
    <property type="entry name" value="DNA/RNA polymerases"/>
    <property type="match status" value="1"/>
</dbReference>
<name>A0AAE2CP41_9LAMI</name>
<dbReference type="InterPro" id="IPR041577">
    <property type="entry name" value="RT_RNaseH_2"/>
</dbReference>
<gene>
    <name evidence="3" type="ORF">Salat_1227500</name>
</gene>
<organism evidence="3 4">
    <name type="scientific">Sesamum alatum</name>
    <dbReference type="NCBI Taxonomy" id="300844"/>
    <lineage>
        <taxon>Eukaryota</taxon>
        <taxon>Viridiplantae</taxon>
        <taxon>Streptophyta</taxon>
        <taxon>Embryophyta</taxon>
        <taxon>Tracheophyta</taxon>
        <taxon>Spermatophyta</taxon>
        <taxon>Magnoliopsida</taxon>
        <taxon>eudicotyledons</taxon>
        <taxon>Gunneridae</taxon>
        <taxon>Pentapetalae</taxon>
        <taxon>asterids</taxon>
        <taxon>lamiids</taxon>
        <taxon>Lamiales</taxon>
        <taxon>Pedaliaceae</taxon>
        <taxon>Sesamum</taxon>
    </lineage>
</organism>
<evidence type="ECO:0000259" key="2">
    <source>
        <dbReference type="Pfam" id="PF17919"/>
    </source>
</evidence>
<feature type="domain" description="Reverse transcriptase/retrotransposon-derived protein RNase H-like" evidence="2">
    <location>
        <begin position="12"/>
        <end position="103"/>
    </location>
</feature>
<keyword evidence="1" id="KW-0511">Multifunctional enzyme</keyword>
<evidence type="ECO:0000313" key="3">
    <source>
        <dbReference type="EMBL" id="KAK4429272.1"/>
    </source>
</evidence>
<accession>A0AAE2CP41</accession>
<dbReference type="PANTHER" id="PTHR37984:SF5">
    <property type="entry name" value="PROTEIN NYNRIN-LIKE"/>
    <property type="match status" value="1"/>
</dbReference>
<dbReference type="InterPro" id="IPR043128">
    <property type="entry name" value="Rev_trsase/Diguanyl_cyclase"/>
</dbReference>
<comment type="caution">
    <text evidence="3">The sequence shown here is derived from an EMBL/GenBank/DDBJ whole genome shotgun (WGS) entry which is preliminary data.</text>
</comment>
<reference evidence="3" key="1">
    <citation type="submission" date="2020-06" db="EMBL/GenBank/DDBJ databases">
        <authorList>
            <person name="Li T."/>
            <person name="Hu X."/>
            <person name="Zhang T."/>
            <person name="Song X."/>
            <person name="Zhang H."/>
            <person name="Dai N."/>
            <person name="Sheng W."/>
            <person name="Hou X."/>
            <person name="Wei L."/>
        </authorList>
    </citation>
    <scope>NUCLEOTIDE SEQUENCE</scope>
    <source>
        <strain evidence="3">3651</strain>
        <tissue evidence="3">Leaf</tissue>
    </source>
</reference>
<proteinExistence type="predicted"/>
<dbReference type="EMBL" id="JACGWO010000004">
    <property type="protein sequence ID" value="KAK4429272.1"/>
    <property type="molecule type" value="Genomic_DNA"/>
</dbReference>
<dbReference type="Proteomes" id="UP001293254">
    <property type="component" value="Unassembled WGS sequence"/>
</dbReference>
<dbReference type="Pfam" id="PF17919">
    <property type="entry name" value="RT_RNaseH_2"/>
    <property type="match status" value="1"/>
</dbReference>
<evidence type="ECO:0000256" key="1">
    <source>
        <dbReference type="ARBA" id="ARBA00023268"/>
    </source>
</evidence>
<protein>
    <submittedName>
        <fullName evidence="3">Retrovirus-related Pol polyprotein from transposon</fullName>
    </submittedName>
</protein>
<dbReference type="PANTHER" id="PTHR37984">
    <property type="entry name" value="PROTEIN CBG26694"/>
    <property type="match status" value="1"/>
</dbReference>
<dbReference type="GO" id="GO:0003824">
    <property type="term" value="F:catalytic activity"/>
    <property type="evidence" value="ECO:0007669"/>
    <property type="project" value="UniProtKB-KW"/>
</dbReference>
<dbReference type="AlphaFoldDB" id="A0AAE2CP41"/>
<evidence type="ECO:0000313" key="4">
    <source>
        <dbReference type="Proteomes" id="UP001293254"/>
    </source>
</evidence>
<dbReference type="Gene3D" id="3.30.70.270">
    <property type="match status" value="1"/>
</dbReference>
<dbReference type="InterPro" id="IPR050951">
    <property type="entry name" value="Retrovirus_Pol_polyprotein"/>
</dbReference>
<sequence>MIDLLKTNSFIWTDSATHSFNSLKGALISAPVLALPDFLIPFDATTEASSIAVGAVLSQHGGLFSKKMTPRMTTASTYVRELYAIMEAIRKWRQYLLGRPFRIFTDHQSIKESGKSPTSWSCPLLPEFIPSSMCHSLSPATMSLIRKFPLCHCNWIIQSPDHPCSSPPP</sequence>